<dbReference type="AlphaFoldDB" id="A0A7S1TCG7"/>
<accession>A0A7S1TCG7</accession>
<name>A0A7S1TCG7_9RHOD</name>
<protein>
    <submittedName>
        <fullName evidence="1">Uncharacterized protein</fullName>
    </submittedName>
</protein>
<gene>
    <name evidence="1" type="ORF">CCAE0312_LOCUS3897</name>
</gene>
<sequence length="343" mass="37888">MGLLFVVGGGRLWTARSLSSAVSSRRRNVVDMVLMGPSKTVIPLTWEEYRDARNQGKYIGGTMEEVAVDLQQFIETGDMDFDGGDSGGGVVGDGNVDLEDQHNSTSMLREGFIEGSALGQVESDPEKPSQVKGAMEARVASAGSNYFGRSTGYADKIIADMKEEDVKAHRIDAVRAQQLENWQNQRSFHAERNVRQEGEAFGRQENVPYTAGARLEALNQKPVTPMVPAQRLDGEEWKAIEISNSEPATETFEVRSGVDKTQVTEIEIRNPYITFLPYRCVFTGDSHPAFTVEPASGTMERRTGKPVQVLVRFKPTEMVGGATATLVFETEEFRNIYRFVGST</sequence>
<reference evidence="1" key="1">
    <citation type="submission" date="2021-01" db="EMBL/GenBank/DDBJ databases">
        <authorList>
            <person name="Corre E."/>
            <person name="Pelletier E."/>
            <person name="Niang G."/>
            <person name="Scheremetjew M."/>
            <person name="Finn R."/>
            <person name="Kale V."/>
            <person name="Holt S."/>
            <person name="Cochrane G."/>
            <person name="Meng A."/>
            <person name="Brown T."/>
            <person name="Cohen L."/>
        </authorList>
    </citation>
    <scope>NUCLEOTIDE SEQUENCE</scope>
    <source>
        <strain evidence="1">SAG 36.94</strain>
    </source>
</reference>
<dbReference type="EMBL" id="HBGH01007274">
    <property type="protein sequence ID" value="CAD9231816.1"/>
    <property type="molecule type" value="Transcribed_RNA"/>
</dbReference>
<organism evidence="1">
    <name type="scientific">Compsopogon caeruleus</name>
    <dbReference type="NCBI Taxonomy" id="31354"/>
    <lineage>
        <taxon>Eukaryota</taxon>
        <taxon>Rhodophyta</taxon>
        <taxon>Compsopogonophyceae</taxon>
        <taxon>Compsopogonales</taxon>
        <taxon>Compsopogonaceae</taxon>
        <taxon>Compsopogon</taxon>
    </lineage>
</organism>
<evidence type="ECO:0000313" key="1">
    <source>
        <dbReference type="EMBL" id="CAD9231816.1"/>
    </source>
</evidence>
<proteinExistence type="predicted"/>